<protein>
    <submittedName>
        <fullName evidence="2">Outer membrane protein assembly factor BamB, contains PQQ-like beta-propeller repeat</fullName>
    </submittedName>
</protein>
<accession>A0A1I3FFZ0</accession>
<dbReference type="OrthoDB" id="244732at2"/>
<evidence type="ECO:0000313" key="2">
    <source>
        <dbReference type="EMBL" id="SFI10163.1"/>
    </source>
</evidence>
<dbReference type="Proteomes" id="UP000199518">
    <property type="component" value="Unassembled WGS sequence"/>
</dbReference>
<reference evidence="3" key="1">
    <citation type="submission" date="2016-10" db="EMBL/GenBank/DDBJ databases">
        <authorList>
            <person name="Varghese N."/>
            <person name="Submissions S."/>
        </authorList>
    </citation>
    <scope>NUCLEOTIDE SEQUENCE [LARGE SCALE GENOMIC DNA]</scope>
    <source>
        <strain evidence="3">DSM 26348</strain>
    </source>
</reference>
<evidence type="ECO:0000313" key="3">
    <source>
        <dbReference type="Proteomes" id="UP000199518"/>
    </source>
</evidence>
<dbReference type="SUPFAM" id="SSF50998">
    <property type="entry name" value="Quinoprotein alcohol dehydrogenase-like"/>
    <property type="match status" value="1"/>
</dbReference>
<dbReference type="InterPro" id="IPR011047">
    <property type="entry name" value="Quinoprotein_ADH-like_sf"/>
</dbReference>
<dbReference type="STRING" id="1576369.SAMN05421753_105231"/>
<dbReference type="EMBL" id="FOQD01000005">
    <property type="protein sequence ID" value="SFI10163.1"/>
    <property type="molecule type" value="Genomic_DNA"/>
</dbReference>
<name>A0A1I3FFZ0_9PLAN</name>
<dbReference type="PANTHER" id="PTHR34512">
    <property type="entry name" value="CELL SURFACE PROTEIN"/>
    <property type="match status" value="1"/>
</dbReference>
<gene>
    <name evidence="2" type="ORF">SAMN05421753_105231</name>
</gene>
<evidence type="ECO:0000259" key="1">
    <source>
        <dbReference type="Pfam" id="PF13360"/>
    </source>
</evidence>
<feature type="domain" description="Pyrrolo-quinoline quinone repeat" evidence="1">
    <location>
        <begin position="136"/>
        <end position="400"/>
    </location>
</feature>
<dbReference type="Pfam" id="PF13360">
    <property type="entry name" value="PQQ_2"/>
    <property type="match status" value="1"/>
</dbReference>
<dbReference type="Gene3D" id="2.130.10.10">
    <property type="entry name" value="YVTN repeat-like/Quinoprotein amine dehydrogenase"/>
    <property type="match status" value="1"/>
</dbReference>
<organism evidence="2 3">
    <name type="scientific">Planctomicrobium piriforme</name>
    <dbReference type="NCBI Taxonomy" id="1576369"/>
    <lineage>
        <taxon>Bacteria</taxon>
        <taxon>Pseudomonadati</taxon>
        <taxon>Planctomycetota</taxon>
        <taxon>Planctomycetia</taxon>
        <taxon>Planctomycetales</taxon>
        <taxon>Planctomycetaceae</taxon>
        <taxon>Planctomicrobium</taxon>
    </lineage>
</organism>
<dbReference type="PANTHER" id="PTHR34512:SF30">
    <property type="entry name" value="OUTER MEMBRANE PROTEIN ASSEMBLY FACTOR BAMB"/>
    <property type="match status" value="1"/>
</dbReference>
<dbReference type="InterPro" id="IPR015943">
    <property type="entry name" value="WD40/YVTN_repeat-like_dom_sf"/>
</dbReference>
<proteinExistence type="predicted"/>
<dbReference type="InterPro" id="IPR002372">
    <property type="entry name" value="PQQ_rpt_dom"/>
</dbReference>
<keyword evidence="3" id="KW-1185">Reference proteome</keyword>
<sequence>MVAAFDLILSYPARHVSAKLQQAGDFARNLRRQALAQTSLLMKRLLLAVCFSATVSCLTGTPSTAVAADWPYWVGPRFTGVSPETGLPEKWDAKGGEGSNLLWKTAISSRSTPVLLDGRLYLITNSFPEEIAKTGEKVVCLDANTGDAVWEYDFNVYLSDVPIERVGWSSVVADPESGNVYAQGVCGYFCCLNGKTGKLVWDHSLSEEFGFLTTYGGRTNYPVVHEGNVIISAVATGWGDQARPNHRFLAMDKSNGQPVWYEGTRPLPEDTTYSAPVIGVIDGELQMVCGGGDGAIHSFQPRTGKKLWSYYMSAHGINTTPLIYGNRVYCGHSEENLDSTTMGSIVCLDATLRGDISKTGAIWKKPEYAVGRSSPIMIEGRIYFVDDRSKMYCLNAETGEAIGDSIPLGTMQRANILYADGKMYVNEVNGRGYVMKPTENGAEIITKYRFPRGEECYGSPIAANGKIYIPTTGHMYCIGLPDHPGEAATLPPLPQEAHIALDEKPAQLELVPVESLLKPGTRQAFHARLYNAKGQYLRNAHADELKFEVEGPGTVGTDGRYTIPASQTKHEGVLVSAKFKDVEGQARLRVIPDLNWSFDFNDGQIPQTWVGCAYRHVPLDWDLLSKLRAEDPQTGDLYIYMMTEFANFGPKRDFDDSTPQQRWKNFLTFLNLAEGTDKPKTIDDCKAKFDKGLQKLVDEGVLGSFTWSTWDRKTGNGDEVVAEPKLSVQKGPRKIDGNGVMCKITTIPKGTRSQGWMGPTDLHDYTVQADVLSFSRQNKLPDAGLIGQRYTFDLMGASQQVQLRTWTPQLNRFSSSVPFQWKPETWFTMKIKTSNEGDKVVVRGKIWPKAETEPEEWTVLAEDIEPNSKGSPGLFGNTKDGEFFYDNLTVTRNASE</sequence>
<dbReference type="AlphaFoldDB" id="A0A1I3FFZ0"/>